<dbReference type="Pfam" id="PF00668">
    <property type="entry name" value="Condensation"/>
    <property type="match status" value="1"/>
</dbReference>
<dbReference type="InterPro" id="IPR023213">
    <property type="entry name" value="CAT-like_dom_sf"/>
</dbReference>
<dbReference type="EMBL" id="JAAGMU010001345">
    <property type="protein sequence ID" value="NEC82713.1"/>
    <property type="molecule type" value="Genomic_DNA"/>
</dbReference>
<dbReference type="PANTHER" id="PTHR45398:SF1">
    <property type="entry name" value="ENZYME, PUTATIVE (JCVI)-RELATED"/>
    <property type="match status" value="1"/>
</dbReference>
<feature type="domain" description="Condensation" evidence="1">
    <location>
        <begin position="9"/>
        <end position="228"/>
    </location>
</feature>
<accession>A0A6G3UAI2</accession>
<dbReference type="InterPro" id="IPR001242">
    <property type="entry name" value="Condensation_dom"/>
</dbReference>
<name>A0A6G3UAI2_9ACTN</name>
<feature type="non-terminal residue" evidence="2">
    <location>
        <position position="1"/>
    </location>
</feature>
<organism evidence="2">
    <name type="scientific">Streptomyces sp. SID7958</name>
    <dbReference type="NCBI Taxonomy" id="2706093"/>
    <lineage>
        <taxon>Bacteria</taxon>
        <taxon>Bacillati</taxon>
        <taxon>Actinomycetota</taxon>
        <taxon>Actinomycetes</taxon>
        <taxon>Kitasatosporales</taxon>
        <taxon>Streptomycetaceae</taxon>
        <taxon>Streptomyces</taxon>
    </lineage>
</organism>
<dbReference type="AlphaFoldDB" id="A0A6G3UAI2"/>
<evidence type="ECO:0000313" key="2">
    <source>
        <dbReference type="EMBL" id="NEC82713.1"/>
    </source>
</evidence>
<reference evidence="2" key="1">
    <citation type="submission" date="2020-01" db="EMBL/GenBank/DDBJ databases">
        <title>Insect and environment-associated Actinomycetes.</title>
        <authorList>
            <person name="Currrie C."/>
            <person name="Chevrette M."/>
            <person name="Carlson C."/>
            <person name="Stubbendieck R."/>
            <person name="Wendt-Pienkowski E."/>
        </authorList>
    </citation>
    <scope>NUCLEOTIDE SEQUENCE</scope>
    <source>
        <strain evidence="2">SID7958</strain>
    </source>
</reference>
<dbReference type="PANTHER" id="PTHR45398">
    <property type="match status" value="1"/>
</dbReference>
<comment type="caution">
    <text evidence="2">The sequence shown here is derived from an EMBL/GenBank/DDBJ whole genome shotgun (WGS) entry which is preliminary data.</text>
</comment>
<protein>
    <submittedName>
        <fullName evidence="2">Non-ribosomal peptide synthetase</fullName>
    </submittedName>
</protein>
<dbReference type="RefSeq" id="WP_239064395.1">
    <property type="nucleotide sequence ID" value="NZ_JAAGMU010001345.1"/>
</dbReference>
<evidence type="ECO:0000259" key="1">
    <source>
        <dbReference type="Pfam" id="PF00668"/>
    </source>
</evidence>
<gene>
    <name evidence="2" type="ORF">G3I38_26610</name>
</gene>
<feature type="non-terminal residue" evidence="2">
    <location>
        <position position="295"/>
    </location>
</feature>
<dbReference type="GO" id="GO:0008610">
    <property type="term" value="P:lipid biosynthetic process"/>
    <property type="evidence" value="ECO:0007669"/>
    <property type="project" value="UniProtKB-ARBA"/>
</dbReference>
<sequence>DAGPGRPGRLLLTLHHLVVDGVSWRILLPDLAQAYEHPGRPLAPVGTSFRQWALLLHEEAARAERRAELPLWREITDGGDPPLGSRPLDPGRDTVATARRLRLELPAAVTSELLTTVPAVFHAEINDVLLTALALAVADWRRGRGERQDVLVDLEGHGREEVVPGVDLARTVGWFTTTHPVRLDVGLCDWDEVWAGGPALGQVLKEVKEQLRRIPDHGIGHGLLSRLDTTSAAVLGGRPAPQLGFNYLGRMALPEPGDWQLAPESLDVMAGTDPGMPLPHALGVDARTEDRPDGP</sequence>
<dbReference type="Gene3D" id="3.30.559.10">
    <property type="entry name" value="Chloramphenicol acetyltransferase-like domain"/>
    <property type="match status" value="1"/>
</dbReference>
<dbReference type="SUPFAM" id="SSF52777">
    <property type="entry name" value="CoA-dependent acyltransferases"/>
    <property type="match status" value="2"/>
</dbReference>
<dbReference type="GO" id="GO:0003824">
    <property type="term" value="F:catalytic activity"/>
    <property type="evidence" value="ECO:0007669"/>
    <property type="project" value="InterPro"/>
</dbReference>
<proteinExistence type="predicted"/>
<dbReference type="Gene3D" id="3.30.559.30">
    <property type="entry name" value="Nonribosomal peptide synthetase, condensation domain"/>
    <property type="match status" value="1"/>
</dbReference>